<dbReference type="Pfam" id="PF00668">
    <property type="entry name" value="Condensation"/>
    <property type="match status" value="1"/>
</dbReference>
<dbReference type="RefSeq" id="WP_323868420.1">
    <property type="nucleotide sequence ID" value="NZ_JACXBF010000097.1"/>
</dbReference>
<sequence>LIGFFVNTLALRIEPGRCHTVAELLAQVRERTLAAYAHQELPFEQVVDTLQPARSLSHSPIFQVMLALDNTPAQALALPGLALSPVEQP</sequence>
<gene>
    <name evidence="2" type="ORF">ID854_03420</name>
</gene>
<dbReference type="SUPFAM" id="SSF52777">
    <property type="entry name" value="CoA-dependent acyltransferases"/>
    <property type="match status" value="1"/>
</dbReference>
<organism evidence="2">
    <name type="scientific">Xenorhabdus szentirmaii</name>
    <dbReference type="NCBI Taxonomy" id="290112"/>
    <lineage>
        <taxon>Bacteria</taxon>
        <taxon>Pseudomonadati</taxon>
        <taxon>Pseudomonadota</taxon>
        <taxon>Gammaproteobacteria</taxon>
        <taxon>Enterobacterales</taxon>
        <taxon>Morganellaceae</taxon>
        <taxon>Xenorhabdus</taxon>
    </lineage>
</organism>
<feature type="non-terminal residue" evidence="2">
    <location>
        <position position="89"/>
    </location>
</feature>
<evidence type="ECO:0000259" key="1">
    <source>
        <dbReference type="Pfam" id="PF00668"/>
    </source>
</evidence>
<reference evidence="2" key="1">
    <citation type="submission" date="2020-09" db="EMBL/GenBank/DDBJ databases">
        <authorList>
            <person name="Palma L."/>
            <person name="Caballero P."/>
            <person name="Berry C."/>
            <person name="Del Valle E."/>
        </authorList>
    </citation>
    <scope>NUCLEOTIDE SEQUENCE</scope>
    <source>
        <strain evidence="2">M</strain>
    </source>
</reference>
<proteinExistence type="predicted"/>
<dbReference type="InterPro" id="IPR001242">
    <property type="entry name" value="Condensation_dom"/>
</dbReference>
<name>A0AAW3YRW7_9GAMM</name>
<reference evidence="2" key="2">
    <citation type="journal article" date="2024" name="Toxins">
        <title>Genome Sequence Analysis of Native Xenorhabdus Strains Isolated from Entomopathogenic Nematodes in Argentina.</title>
        <authorList>
            <person name="Palma L."/>
            <person name="Frizzo L."/>
            <person name="Kaiser S."/>
            <person name="Berry C."/>
            <person name="Caballero P."/>
            <person name="Bode H.B."/>
            <person name="Del Valle E.E."/>
        </authorList>
    </citation>
    <scope>NUCLEOTIDE SEQUENCE</scope>
    <source>
        <strain evidence="2">M</strain>
    </source>
</reference>
<accession>A0AAW3YRW7</accession>
<dbReference type="Proteomes" id="UP001193920">
    <property type="component" value="Unassembled WGS sequence"/>
</dbReference>
<feature type="domain" description="Condensation" evidence="1">
    <location>
        <begin position="2"/>
        <end position="74"/>
    </location>
</feature>
<dbReference type="Gene3D" id="3.30.559.30">
    <property type="entry name" value="Nonribosomal peptide synthetase, condensation domain"/>
    <property type="match status" value="1"/>
</dbReference>
<dbReference type="AlphaFoldDB" id="A0AAW3YRW7"/>
<feature type="non-terminal residue" evidence="2">
    <location>
        <position position="1"/>
    </location>
</feature>
<evidence type="ECO:0000313" key="2">
    <source>
        <dbReference type="EMBL" id="MBD2799532.1"/>
    </source>
</evidence>
<comment type="caution">
    <text evidence="2">The sequence shown here is derived from an EMBL/GenBank/DDBJ whole genome shotgun (WGS) entry which is preliminary data.</text>
</comment>
<dbReference type="GO" id="GO:0003824">
    <property type="term" value="F:catalytic activity"/>
    <property type="evidence" value="ECO:0007669"/>
    <property type="project" value="InterPro"/>
</dbReference>
<protein>
    <recommendedName>
        <fullName evidence="1">Condensation domain-containing protein</fullName>
    </recommendedName>
</protein>
<dbReference type="EMBL" id="JACXBF010000097">
    <property type="protein sequence ID" value="MBD2799532.1"/>
    <property type="molecule type" value="Genomic_DNA"/>
</dbReference>